<evidence type="ECO:0000313" key="2">
    <source>
        <dbReference type="EMBL" id="PWY98344.1"/>
    </source>
</evidence>
<sequence length="192" mass="20122">MAGGGAVNRGPHTGSGTEAAASDLNGPQRKSKLSDFDFSEIARLQIPPAAGIANYAVFDKDDALAVHGSLPTFTKSFQPDEVRELIDIFAQASAPAVSQAELRENSKQITLAGTQYVVSGPRGAQHPVEIATLHAEDGESGKRDVLFAAPTATLLLVFQAAEGANTEEKTDAKEGLWAAVRSFAFALSEKGL</sequence>
<dbReference type="Proteomes" id="UP000246740">
    <property type="component" value="Unassembled WGS sequence"/>
</dbReference>
<dbReference type="InParanoid" id="A0A317XJ74"/>
<keyword evidence="3" id="KW-1185">Reference proteome</keyword>
<dbReference type="EMBL" id="KZ819199">
    <property type="protein sequence ID" value="PWY98344.1"/>
    <property type="molecule type" value="Genomic_DNA"/>
</dbReference>
<feature type="region of interest" description="Disordered" evidence="1">
    <location>
        <begin position="1"/>
        <end position="31"/>
    </location>
</feature>
<accession>A0A317XJ74</accession>
<evidence type="ECO:0000256" key="1">
    <source>
        <dbReference type="SAM" id="MobiDB-lite"/>
    </source>
</evidence>
<protein>
    <submittedName>
        <fullName evidence="2">Uncharacterized protein</fullName>
    </submittedName>
</protein>
<dbReference type="AlphaFoldDB" id="A0A317XJ74"/>
<gene>
    <name evidence="2" type="ORF">BCV70DRAFT_193889</name>
</gene>
<name>A0A317XJ74_9BASI</name>
<proteinExistence type="predicted"/>
<evidence type="ECO:0000313" key="3">
    <source>
        <dbReference type="Proteomes" id="UP000246740"/>
    </source>
</evidence>
<organism evidence="2 3">
    <name type="scientific">Testicularia cyperi</name>
    <dbReference type="NCBI Taxonomy" id="1882483"/>
    <lineage>
        <taxon>Eukaryota</taxon>
        <taxon>Fungi</taxon>
        <taxon>Dikarya</taxon>
        <taxon>Basidiomycota</taxon>
        <taxon>Ustilaginomycotina</taxon>
        <taxon>Ustilaginomycetes</taxon>
        <taxon>Ustilaginales</taxon>
        <taxon>Anthracoideaceae</taxon>
        <taxon>Testicularia</taxon>
    </lineage>
</organism>
<reference evidence="2 3" key="1">
    <citation type="journal article" date="2018" name="Mol. Biol. Evol.">
        <title>Broad Genomic Sampling Reveals a Smut Pathogenic Ancestry of the Fungal Clade Ustilaginomycotina.</title>
        <authorList>
            <person name="Kijpornyongpan T."/>
            <person name="Mondo S.J."/>
            <person name="Barry K."/>
            <person name="Sandor L."/>
            <person name="Lee J."/>
            <person name="Lipzen A."/>
            <person name="Pangilinan J."/>
            <person name="LaButti K."/>
            <person name="Hainaut M."/>
            <person name="Henrissat B."/>
            <person name="Grigoriev I.V."/>
            <person name="Spatafora J.W."/>
            <person name="Aime M.C."/>
        </authorList>
    </citation>
    <scope>NUCLEOTIDE SEQUENCE [LARGE SCALE GENOMIC DNA]</scope>
    <source>
        <strain evidence="2 3">MCA 3645</strain>
    </source>
</reference>
<dbReference type="OrthoDB" id="3340146at2759"/>